<feature type="domain" description="NlpC/P60" evidence="5">
    <location>
        <begin position="236"/>
        <end position="367"/>
    </location>
</feature>
<protein>
    <submittedName>
        <fullName evidence="6">Peptidoglycan endopeptidase</fullName>
    </submittedName>
</protein>
<evidence type="ECO:0000313" key="7">
    <source>
        <dbReference type="Proteomes" id="UP000230971"/>
    </source>
</evidence>
<dbReference type="PANTHER" id="PTHR47053">
    <property type="entry name" value="MUREIN DD-ENDOPEPTIDASE MEPH-RELATED"/>
    <property type="match status" value="1"/>
</dbReference>
<comment type="caution">
    <text evidence="6">The sequence shown here is derived from an EMBL/GenBank/DDBJ whole genome shotgun (WGS) entry which is preliminary data.</text>
</comment>
<dbReference type="Pfam" id="PF00877">
    <property type="entry name" value="NLPC_P60"/>
    <property type="match status" value="1"/>
</dbReference>
<dbReference type="InterPro" id="IPR051202">
    <property type="entry name" value="Peptidase_C40"/>
</dbReference>
<evidence type="ECO:0000256" key="4">
    <source>
        <dbReference type="ARBA" id="ARBA00022807"/>
    </source>
</evidence>
<keyword evidence="4" id="KW-0788">Thiol protease</keyword>
<dbReference type="InterPro" id="IPR057812">
    <property type="entry name" value="SH3_YKFC_2nd"/>
</dbReference>
<evidence type="ECO:0000259" key="5">
    <source>
        <dbReference type="PROSITE" id="PS51935"/>
    </source>
</evidence>
<dbReference type="Proteomes" id="UP000230971">
    <property type="component" value="Unassembled WGS sequence"/>
</dbReference>
<dbReference type="InterPro" id="IPR000064">
    <property type="entry name" value="NLP_P60_dom"/>
</dbReference>
<dbReference type="InterPro" id="IPR038765">
    <property type="entry name" value="Papain-like_cys_pep_sf"/>
</dbReference>
<keyword evidence="2" id="KW-0645">Protease</keyword>
<dbReference type="EMBL" id="PDKV01000004">
    <property type="protein sequence ID" value="PIB80128.1"/>
    <property type="molecule type" value="Genomic_DNA"/>
</dbReference>
<dbReference type="PANTHER" id="PTHR47053:SF3">
    <property type="entry name" value="GAMMA-D-GLUTAMYL-L-LYSINE DIPEPTIDYL-PEPTIDASE"/>
    <property type="match status" value="1"/>
</dbReference>
<evidence type="ECO:0000256" key="1">
    <source>
        <dbReference type="ARBA" id="ARBA00007074"/>
    </source>
</evidence>
<dbReference type="GO" id="GO:0006508">
    <property type="term" value="P:proteolysis"/>
    <property type="evidence" value="ECO:0007669"/>
    <property type="project" value="UniProtKB-KW"/>
</dbReference>
<organism evidence="6 7">
    <name type="scientific">Mycobacterium celatum</name>
    <dbReference type="NCBI Taxonomy" id="28045"/>
    <lineage>
        <taxon>Bacteria</taxon>
        <taxon>Bacillati</taxon>
        <taxon>Actinomycetota</taxon>
        <taxon>Actinomycetes</taxon>
        <taxon>Mycobacteriales</taxon>
        <taxon>Mycobacteriaceae</taxon>
        <taxon>Mycobacterium</taxon>
    </lineage>
</organism>
<dbReference type="AlphaFoldDB" id="A0A2G5PP89"/>
<comment type="similarity">
    <text evidence="1">Belongs to the peptidase C40 family.</text>
</comment>
<dbReference type="GO" id="GO:0008234">
    <property type="term" value="F:cysteine-type peptidase activity"/>
    <property type="evidence" value="ECO:0007669"/>
    <property type="project" value="UniProtKB-KW"/>
</dbReference>
<evidence type="ECO:0000256" key="3">
    <source>
        <dbReference type="ARBA" id="ARBA00022801"/>
    </source>
</evidence>
<proteinExistence type="inferred from homology"/>
<dbReference type="SUPFAM" id="SSF54001">
    <property type="entry name" value="Cysteine proteinases"/>
    <property type="match status" value="1"/>
</dbReference>
<name>A0A2G5PP89_MYCCE</name>
<accession>A0A2G5PP89</accession>
<sequence length="367" mass="39496">MRASSPEQSQVARITSTHVTGTATRTVLAGVLSIGLAAVSVTADPANLSASPAARSAYVAVSVATVWTTPQSPRPVDHPALTNPVDIRGWLSGMTPAQREALISGNLSQTQALFGDRVLVVGEQGDWDQVLVPSQPTPKNALGYPGWIPKAQLATDQGYGALREHAPFALADRSTTTWLYRESGLSNHDLEISTNTRLPVLSRTDKAVQVATPDRGPKWLNARTVAVYEKPTDIPHPTGADLVRYAATFVNVPYLWGGRAGFGFDCSGFTSTIYQVYGVTLPRDAGPQAADSRGRAIDKSALQPGDLLFYSHGGRDPANPDAIYHVAMYSGNGEMIEAFDKTTPVRITPVRLATDYWGARRYLEQPR</sequence>
<dbReference type="OrthoDB" id="9815778at2"/>
<gene>
    <name evidence="6" type="ORF">CQY23_05795</name>
</gene>
<dbReference type="Gene3D" id="3.90.1720.10">
    <property type="entry name" value="endopeptidase domain like (from Nostoc punctiforme)"/>
    <property type="match status" value="1"/>
</dbReference>
<dbReference type="Gene3D" id="2.30.30.40">
    <property type="entry name" value="SH3 Domains"/>
    <property type="match status" value="1"/>
</dbReference>
<keyword evidence="3" id="KW-0378">Hydrolase</keyword>
<evidence type="ECO:0000313" key="6">
    <source>
        <dbReference type="EMBL" id="PIB80128.1"/>
    </source>
</evidence>
<dbReference type="Pfam" id="PF23795">
    <property type="entry name" value="SH3_YKFC_2nd"/>
    <property type="match status" value="1"/>
</dbReference>
<evidence type="ECO:0000256" key="2">
    <source>
        <dbReference type="ARBA" id="ARBA00022670"/>
    </source>
</evidence>
<dbReference type="PROSITE" id="PS51935">
    <property type="entry name" value="NLPC_P60"/>
    <property type="match status" value="1"/>
</dbReference>
<reference evidence="6 7" key="1">
    <citation type="journal article" date="2017" name="Infect. Genet. Evol.">
        <title>The new phylogeny of the genus Mycobacterium: The old and the news.</title>
        <authorList>
            <person name="Tortoli E."/>
            <person name="Fedrizzi T."/>
            <person name="Meehan C.J."/>
            <person name="Trovato A."/>
            <person name="Grottola A."/>
            <person name="Giacobazzi E."/>
            <person name="Serpini G.F."/>
            <person name="Tagliazucchi S."/>
            <person name="Fabio A."/>
            <person name="Bettua C."/>
            <person name="Bertorelli R."/>
            <person name="Frascaro F."/>
            <person name="De Sanctis V."/>
            <person name="Pecorari M."/>
            <person name="Jousson O."/>
            <person name="Segata N."/>
            <person name="Cirillo D.M."/>
        </authorList>
    </citation>
    <scope>NUCLEOTIDE SEQUENCE [LARGE SCALE GENOMIC DNA]</scope>
    <source>
        <strain evidence="6 7">NCTC 12882</strain>
    </source>
</reference>